<dbReference type="PANTHER" id="PTHR11246:SF1">
    <property type="entry name" value="PRE-MRNA-PROCESSING FACTOR 6"/>
    <property type="match status" value="1"/>
</dbReference>
<organism evidence="1 2">
    <name type="scientific">Schistosoma mattheei</name>
    <dbReference type="NCBI Taxonomy" id="31246"/>
    <lineage>
        <taxon>Eukaryota</taxon>
        <taxon>Metazoa</taxon>
        <taxon>Spiralia</taxon>
        <taxon>Lophotrochozoa</taxon>
        <taxon>Platyhelminthes</taxon>
        <taxon>Trematoda</taxon>
        <taxon>Digenea</taxon>
        <taxon>Strigeidida</taxon>
        <taxon>Schistosomatoidea</taxon>
        <taxon>Schistosomatidae</taxon>
        <taxon>Schistosoma</taxon>
    </lineage>
</organism>
<dbReference type="EMBL" id="UZAL01033300">
    <property type="protein sequence ID" value="VDP63066.1"/>
    <property type="molecule type" value="Genomic_DNA"/>
</dbReference>
<name>A0A183PFW3_9TREM</name>
<accession>A0A183PFW3</accession>
<keyword evidence="2" id="KW-1185">Reference proteome</keyword>
<dbReference type="AlphaFoldDB" id="A0A183PFW3"/>
<dbReference type="SUPFAM" id="SSF48452">
    <property type="entry name" value="TPR-like"/>
    <property type="match status" value="2"/>
</dbReference>
<evidence type="ECO:0000313" key="2">
    <source>
        <dbReference type="Proteomes" id="UP000269396"/>
    </source>
</evidence>
<proteinExistence type="predicted"/>
<reference evidence="1 2" key="1">
    <citation type="submission" date="2018-11" db="EMBL/GenBank/DDBJ databases">
        <authorList>
            <consortium name="Pathogen Informatics"/>
        </authorList>
    </citation>
    <scope>NUCLEOTIDE SEQUENCE [LARGE SCALE GENOMIC DNA]</scope>
    <source>
        <strain>Denwood</strain>
        <strain evidence="2">Zambia</strain>
    </source>
</reference>
<gene>
    <name evidence="1" type="ORF">SMTD_LOCUS13249</name>
</gene>
<dbReference type="Proteomes" id="UP000269396">
    <property type="component" value="Unassembled WGS sequence"/>
</dbReference>
<dbReference type="SMART" id="SM00386">
    <property type="entry name" value="HAT"/>
    <property type="match status" value="3"/>
</dbReference>
<dbReference type="InterPro" id="IPR045075">
    <property type="entry name" value="Syf1-like"/>
</dbReference>
<dbReference type="STRING" id="31246.A0A183PFW3"/>
<dbReference type="PANTHER" id="PTHR11246">
    <property type="entry name" value="PRE-MRNA SPLICING FACTOR"/>
    <property type="match status" value="1"/>
</dbReference>
<dbReference type="InterPro" id="IPR011990">
    <property type="entry name" value="TPR-like_helical_dom_sf"/>
</dbReference>
<protein>
    <submittedName>
        <fullName evidence="1">Uncharacterized protein</fullName>
    </submittedName>
</protein>
<dbReference type="GO" id="GO:0046540">
    <property type="term" value="C:U4/U6 x U5 tri-snRNP complex"/>
    <property type="evidence" value="ECO:0007669"/>
    <property type="project" value="TreeGrafter"/>
</dbReference>
<sequence>MKDDSHFKIDGLVFLHIFNSALEQVPNSVRLWKLAVELEDEDDARLMLSLAVECCPTSVELWLALARLETYEQARVVLNKARESIPTDRQIWFAATRLEEAQGNQNMVQKIVDRGVASLQANMVEINRDQWIKDAEECEKAKSVLTAQAIIKAIIGYGLEEQDKKHTWLSDAENCATSGAIECARAIYAVALAHFPTKKSIWLRAAYFERNHGTR</sequence>
<evidence type="ECO:0000313" key="1">
    <source>
        <dbReference type="EMBL" id="VDP63066.1"/>
    </source>
</evidence>
<dbReference type="InterPro" id="IPR003107">
    <property type="entry name" value="HAT"/>
</dbReference>
<dbReference type="GO" id="GO:0071013">
    <property type="term" value="C:catalytic step 2 spliceosome"/>
    <property type="evidence" value="ECO:0007669"/>
    <property type="project" value="TreeGrafter"/>
</dbReference>
<dbReference type="Gene3D" id="1.25.40.10">
    <property type="entry name" value="Tetratricopeptide repeat domain"/>
    <property type="match status" value="1"/>
</dbReference>
<dbReference type="GO" id="GO:0000244">
    <property type="term" value="P:spliceosomal tri-snRNP complex assembly"/>
    <property type="evidence" value="ECO:0007669"/>
    <property type="project" value="TreeGrafter"/>
</dbReference>
<dbReference type="FunFam" id="1.25.40.10:FF:003529">
    <property type="entry name" value="Uncharacterized protein"/>
    <property type="match status" value="1"/>
</dbReference>